<reference evidence="15 16" key="2">
    <citation type="journal article" date="2016" name="Front. Microbiol.">
        <title>Genome and transcriptome sequences reveal the specific parasitism of the nematophagous Purpureocillium lilacinum 36-1.</title>
        <authorList>
            <person name="Xie J."/>
            <person name="Li S."/>
            <person name="Mo C."/>
            <person name="Xiao X."/>
            <person name="Peng D."/>
            <person name="Wang G."/>
            <person name="Xiao Y."/>
        </authorList>
    </citation>
    <scope>NUCLEOTIDE SEQUENCE [LARGE SCALE GENOMIC DNA]</scope>
    <source>
        <strain evidence="15 16">36-1</strain>
    </source>
</reference>
<feature type="transmembrane region" description="Helical" evidence="12">
    <location>
        <begin position="484"/>
        <end position="506"/>
    </location>
</feature>
<dbReference type="Gene3D" id="3.50.50.60">
    <property type="entry name" value="FAD/NAD(P)-binding domain"/>
    <property type="match status" value="1"/>
</dbReference>
<evidence type="ECO:0000256" key="4">
    <source>
        <dbReference type="ARBA" id="ARBA00022763"/>
    </source>
</evidence>
<dbReference type="SUPFAM" id="SSF55271">
    <property type="entry name" value="DNA repair protein MutS, domain I"/>
    <property type="match status" value="1"/>
</dbReference>
<dbReference type="InterPro" id="IPR000432">
    <property type="entry name" value="DNA_mismatch_repair_MutS_C"/>
</dbReference>
<dbReference type="Gene3D" id="3.30.420.110">
    <property type="entry name" value="MutS, connector domain"/>
    <property type="match status" value="1"/>
</dbReference>
<dbReference type="Gene3D" id="3.40.50.300">
    <property type="entry name" value="P-loop containing nucleotide triphosphate hydrolases"/>
    <property type="match status" value="1"/>
</dbReference>
<evidence type="ECO:0000256" key="10">
    <source>
        <dbReference type="ARBA" id="ARBA00073775"/>
    </source>
</evidence>
<dbReference type="FunFam" id="3.40.1170.10:FF:000002">
    <property type="entry name" value="DNA mismatch repair protein"/>
    <property type="match status" value="1"/>
</dbReference>
<dbReference type="InterPro" id="IPR016151">
    <property type="entry name" value="DNA_mismatch_repair_MutS_N"/>
</dbReference>
<comment type="similarity">
    <text evidence="2">Belongs to the DNA mismatch repair MutS family.</text>
</comment>
<keyword evidence="12" id="KW-1133">Transmembrane helix</keyword>
<dbReference type="SUPFAM" id="SSF51905">
    <property type="entry name" value="FAD/NAD(P)-binding domain"/>
    <property type="match status" value="1"/>
</dbReference>
<dbReference type="GO" id="GO:0016887">
    <property type="term" value="F:ATP hydrolysis activity"/>
    <property type="evidence" value="ECO:0007669"/>
    <property type="project" value="UniProtKB-ARBA"/>
</dbReference>
<feature type="region of interest" description="Disordered" evidence="11">
    <location>
        <begin position="1182"/>
        <end position="1492"/>
    </location>
</feature>
<dbReference type="InterPro" id="IPR036678">
    <property type="entry name" value="MutS_con_dom_sf"/>
</dbReference>
<dbReference type="FunFam" id="1.10.1420.10:FF:000019">
    <property type="entry name" value="DNA mismatch repair protein"/>
    <property type="match status" value="1"/>
</dbReference>
<evidence type="ECO:0000256" key="7">
    <source>
        <dbReference type="ARBA" id="ARBA00023204"/>
    </source>
</evidence>
<evidence type="ECO:0000256" key="2">
    <source>
        <dbReference type="ARBA" id="ARBA00006271"/>
    </source>
</evidence>
<dbReference type="PROSITE" id="PS00463">
    <property type="entry name" value="ZN2_CY6_FUNGAL_1"/>
    <property type="match status" value="1"/>
</dbReference>
<feature type="compositionally biased region" description="Basic residues" evidence="11">
    <location>
        <begin position="1389"/>
        <end position="1405"/>
    </location>
</feature>
<keyword evidence="4" id="KW-0227">DNA damage</keyword>
<dbReference type="Pfam" id="PF05192">
    <property type="entry name" value="MutS_III"/>
    <property type="match status" value="1"/>
</dbReference>
<dbReference type="EMBL" id="LCWV01000031">
    <property type="protein sequence ID" value="PWI65594.1"/>
    <property type="molecule type" value="Genomic_DNA"/>
</dbReference>
<dbReference type="InterPro" id="IPR036188">
    <property type="entry name" value="FAD/NAD-bd_sf"/>
</dbReference>
<dbReference type="Pfam" id="PF00488">
    <property type="entry name" value="MutS_V"/>
    <property type="match status" value="1"/>
</dbReference>
<feature type="compositionally biased region" description="Basic and acidic residues" evidence="11">
    <location>
        <begin position="1453"/>
        <end position="1492"/>
    </location>
</feature>
<feature type="compositionally biased region" description="Basic and acidic residues" evidence="11">
    <location>
        <begin position="119"/>
        <end position="131"/>
    </location>
</feature>
<feature type="domain" description="Zn(2)-C6 fungal-type" evidence="13">
    <location>
        <begin position="85"/>
        <end position="116"/>
    </location>
</feature>
<keyword evidence="5" id="KW-0067">ATP-binding</keyword>
<dbReference type="PROSITE" id="PS50048">
    <property type="entry name" value="ZN2_CY6_FUNGAL_2"/>
    <property type="match status" value="1"/>
</dbReference>
<evidence type="ECO:0000256" key="9">
    <source>
        <dbReference type="ARBA" id="ARBA00073548"/>
    </source>
</evidence>
<dbReference type="GO" id="GO:0005524">
    <property type="term" value="F:ATP binding"/>
    <property type="evidence" value="ECO:0007669"/>
    <property type="project" value="UniProtKB-KW"/>
</dbReference>
<feature type="compositionally biased region" description="Low complexity" evidence="11">
    <location>
        <begin position="1216"/>
        <end position="1228"/>
    </location>
</feature>
<sequence length="2389" mass="264194">MSSHGDHFAGRAASRFQRQYRSTKSSARSSKQLPTDEPASESLPAQGLAARVEPLPTEGLATPPPPTQAASGPEGIVSKTRRRPACNECRRRKQKCSLTQPCTNCARRFPQPVCTYPETRSEDRSRVDTSKGIDSAPKLHKGQVPDAPQAPVDRSATYRQEGMSSWDEAHSRFAAFLDLILNAFASIVFHTTRKLLSNTGLVEPHVAPRHRRIRWRNGRGKMLYDDYVEHEPGAFDALQAYLDSSAYRSRASSDGGNGRVSALSLPSASGFTQHSSLKSGDVSDETPTAFAGLTRSSRFKEDLESGGLHTDTLYLLSCQARNRHAVDLREERVTNIKDDRHLFRALRDSYYEHRGRVRLYLSLRSLHSIHFMKFAYGGPRYIDVRCHYDICEAGKPCQCLPPVHLIRPNGSEYECSPVPSKLSPPIGPRLLMDFFTNPDDIASDSTLVLRQLPKRTCGDLASECSEVVEAWGIYYKEDWNWRKIWWILSLGFFPPSVLFGILWGALNHDIQGAFGVASWWMATGALVLGLVATRPGAMLRGLVLLTRTAYVIAALATGESGLAWPKRGRRKVGHLRSVTARRTETGRRHNKPDCVVHPADRLLSPGVPFLKAFGARRWRLLQTPIVILIMAASNRAHHFLEGKTIFVAGSGVAGAAFVAGLYKLWNPEWKAPTIVVFDRDPAEEGLRRESENYSLSVSGHTEAGGLVALKKLGLIDQVLSSSVSGVDGSGCFKIWGPDWSEKIRAARPPLHGLPTASVRITRKNLRRVLGNATEGWQHSSVEWDSQCLSVARLDSGRLSVRIRQKRGETTHTFTRECDLLVAADGASSKLRACLRPADGLNYTGATLRGGLSELKGGIPEPIRKDWGFVVSGSGVVGFVSPVDDHTVIWAVGTQEPGPLPELDRTSKQDVEAVISRGGQLGSQFEEPFQTIVSQTDPQTVMCISARDKLPFRHDQGAIKDLPVVFIGDSNHALSPFAGFGANLALSDAWDLAEQLCLRGSLPEAVAGYDELSEPRARKVAESARRSLRAGLSTGWRYWLFSFMLWIGSWVRWGMETVKGREDRQRSHIGVTVGQCVNTVRIATRCGGLWSAGTLRAAAGATGIQGVTRLRERDAGLSSHPVSIFSPLPMFLHPASLHLLSSLIEHISVSLPRSGTAIIHLPDRTLHVASLISLRAESHSMAGEKASGNAARTPARAAPKATPASKQRSIVSFFQKSSPATSTPTAAPSDKVSSGSQPSCLQETKANSLPKPKPSAKLVTPVPSSDALEPPSSQENETVDSESRPTTLRSSPTTMTSGLRASHLSTPRGLDDKSPSRKAARKVVSYAESSDDDDEPFSYGASRPRRRGTARPVVRDEDEFGGSDAEAQDDDDDIADFVVSDESDEDTPRSKKRKRAAKPAMARKRSNVSPPAKRADSPILDDEMMDDLPVSSAAQWSYNPASKDKRPVSTPAERAARDPKIKEKAHTREPEDRYPWLASIKDKEKRAPGDPDYDPRTIYIPPMAWSKFSPFEKQYWEIKQNLWDTIVFFKKGKFYELYENDATIGHQEFDFKMTDRVNMRMVGVPESSLDHWVNQFIAKQYKVARVDQMETNLGKEMRERQDKSKKADKVISRQLACVLTGGTLVDGGMLQDEMAAYCVAIKEGVVNDCPAFGIVFADTATGRFYVSGFVDDVDLTKFETLIAQTGPRELVLEKSRLSTKALRILKNSTSPTTIWTHLKPGTEFWDADVSRQELTCGNYFAKEDGSDEWPEVLQQHKDDDLVMSATGALVSYLKFLKLEGPLLSQGNFEAYSPIQKNGTLILDGQTLVNLELFSNTATGGSEGTLFSLLNKCVTPFGKRLFRQWVAHPLCDIVRINERLDAVEMLNADPTDREQFASQLVKMPDLERLISRIHAGACKPEDFVRVLEGFEQIEYTMSLLGAYKGGNGLVDRLISSMPDLNEPLSYWKSAFNRRKAREEKLLIPERGIDEDFDESLARMDEIKGQLQELLVEKKAELKCKSLKYTDVGKEIYQMEAPKSVKVPSSWRQMSATKDLKRWYFPKLTGLVRELQEAEETHSQLVREVASRFFQKFDVDYETWLRAIKIVAQLDCLVSLARASTSLGQPSCRPTFVDEERSVLKFEELRHPCMINTVDDFIPNDVKLGGDEAKINLLTGANAAGKSTVLRMSCIAVIMGQIGCFVPAVSATLTPVDRIMSRLGANDNIFAAQSTFFVELSETKKILSEATPRSLVILDELGRGTSSYDGVAVAQAVLHHVATHIGCVGFFATHYHSLATEFENHPEIRPRRMQIHVDDEARRVTFLYKLEDGVAEGSFGMHCAAMCGITNRVIERAEVAARDWEHTSRLKESLEKAKTGCYIPLGVLSDVGSLLGDKGDIGNGGIDVLLKAIEYL</sequence>
<gene>
    <name evidence="15" type="ORF">PCL_06799</name>
    <name evidence="14" type="ORF">Purlil1_9576</name>
</gene>
<dbReference type="GO" id="GO:0140664">
    <property type="term" value="F:ATP-dependent DNA damage sensor activity"/>
    <property type="evidence" value="ECO:0007669"/>
    <property type="project" value="InterPro"/>
</dbReference>
<dbReference type="Gene3D" id="4.10.240.10">
    <property type="entry name" value="Zn(2)-C6 fungal-type DNA-binding domain"/>
    <property type="match status" value="1"/>
</dbReference>
<dbReference type="InterPro" id="IPR007861">
    <property type="entry name" value="DNA_mismatch_repair_MutS_clamp"/>
</dbReference>
<evidence type="ECO:0000256" key="1">
    <source>
        <dbReference type="ARBA" id="ARBA00004123"/>
    </source>
</evidence>
<feature type="transmembrane region" description="Helical" evidence="12">
    <location>
        <begin position="513"/>
        <end position="532"/>
    </location>
</feature>
<dbReference type="Pfam" id="PF00172">
    <property type="entry name" value="Zn_clus"/>
    <property type="match status" value="1"/>
</dbReference>
<feature type="compositionally biased region" description="Polar residues" evidence="11">
    <location>
        <begin position="16"/>
        <end position="33"/>
    </location>
</feature>
<evidence type="ECO:0000313" key="17">
    <source>
        <dbReference type="Proteomes" id="UP001287286"/>
    </source>
</evidence>
<dbReference type="PANTHER" id="PTHR11361">
    <property type="entry name" value="DNA MISMATCH REPAIR PROTEIN MUTS FAMILY MEMBER"/>
    <property type="match status" value="1"/>
</dbReference>
<evidence type="ECO:0000256" key="5">
    <source>
        <dbReference type="ARBA" id="ARBA00022840"/>
    </source>
</evidence>
<dbReference type="Pfam" id="PF01624">
    <property type="entry name" value="MutS_I"/>
    <property type="match status" value="1"/>
</dbReference>
<keyword evidence="12" id="KW-0812">Transmembrane</keyword>
<name>A0A2U3DTN8_PURLI</name>
<dbReference type="NCBIfam" id="NF003810">
    <property type="entry name" value="PRK05399.1"/>
    <property type="match status" value="1"/>
</dbReference>
<feature type="compositionally biased region" description="Polar residues" evidence="11">
    <location>
        <begin position="1230"/>
        <end position="1246"/>
    </location>
</feature>
<dbReference type="PROSITE" id="PS00486">
    <property type="entry name" value="DNA_MISMATCH_REPAIR_2"/>
    <property type="match status" value="1"/>
</dbReference>
<evidence type="ECO:0000256" key="11">
    <source>
        <dbReference type="SAM" id="MobiDB-lite"/>
    </source>
</evidence>
<protein>
    <recommendedName>
        <fullName evidence="9">DNA mismatch repair protein MSH6</fullName>
    </recommendedName>
    <alternativeName>
        <fullName evidence="10">DNA mismatch repair protein Msh6</fullName>
    </alternativeName>
</protein>
<dbReference type="Proteomes" id="UP001287286">
    <property type="component" value="Unassembled WGS sequence"/>
</dbReference>
<feature type="compositionally biased region" description="Low complexity" evidence="11">
    <location>
        <begin position="1283"/>
        <end position="1296"/>
    </location>
</feature>
<dbReference type="CDD" id="cd00067">
    <property type="entry name" value="GAL4"/>
    <property type="match status" value="1"/>
</dbReference>
<dbReference type="InterPro" id="IPR001138">
    <property type="entry name" value="Zn2Cys6_DnaBD"/>
</dbReference>
<dbReference type="SUPFAM" id="SSF52540">
    <property type="entry name" value="P-loop containing nucleoside triphosphate hydrolases"/>
    <property type="match status" value="1"/>
</dbReference>
<keyword evidence="17" id="KW-1185">Reference proteome</keyword>
<dbReference type="SUPFAM" id="SSF57701">
    <property type="entry name" value="Zn2/Cys6 DNA-binding domain"/>
    <property type="match status" value="1"/>
</dbReference>
<proteinExistence type="inferred from homology"/>
<keyword evidence="6" id="KW-0238">DNA-binding</keyword>
<comment type="subcellular location">
    <subcellularLocation>
        <location evidence="1">Nucleus</location>
    </subcellularLocation>
</comment>
<dbReference type="PRINTS" id="PR00420">
    <property type="entry name" value="RNGMNOXGNASE"/>
</dbReference>
<dbReference type="InterPro" id="IPR027417">
    <property type="entry name" value="P-loop_NTPase"/>
</dbReference>
<comment type="caution">
    <text evidence="15">The sequence shown here is derived from an EMBL/GenBank/DDBJ whole genome shotgun (WGS) entry which is preliminary data.</text>
</comment>
<keyword evidence="8" id="KW-0539">Nucleus</keyword>
<dbReference type="SMART" id="SM00533">
    <property type="entry name" value="MUTSd"/>
    <property type="match status" value="1"/>
</dbReference>
<reference evidence="15" key="1">
    <citation type="submission" date="2015-05" db="EMBL/GenBank/DDBJ databases">
        <authorList>
            <person name="Wang D.B."/>
            <person name="Wang M."/>
        </authorList>
    </citation>
    <scope>NUCLEOTIDE SEQUENCE</scope>
    <source>
        <strain evidence="15">36-1</strain>
    </source>
</reference>
<keyword evidence="3" id="KW-0547">Nucleotide-binding</keyword>
<feature type="compositionally biased region" description="Acidic residues" evidence="11">
    <location>
        <begin position="1355"/>
        <end position="1384"/>
    </location>
</feature>
<dbReference type="Gene3D" id="1.10.1420.10">
    <property type="match status" value="2"/>
</dbReference>
<dbReference type="GO" id="GO:0006298">
    <property type="term" value="P:mismatch repair"/>
    <property type="evidence" value="ECO:0007669"/>
    <property type="project" value="InterPro"/>
</dbReference>
<dbReference type="SMART" id="SM00534">
    <property type="entry name" value="MUTSac"/>
    <property type="match status" value="1"/>
</dbReference>
<feature type="compositionally biased region" description="Low complexity" evidence="11">
    <location>
        <begin position="1189"/>
        <end position="1203"/>
    </location>
</feature>
<keyword evidence="7" id="KW-0234">DNA repair</keyword>
<dbReference type="FunFam" id="3.40.50.300:FF:000771">
    <property type="entry name" value="DNA mismatch repair protein"/>
    <property type="match status" value="1"/>
</dbReference>
<evidence type="ECO:0000259" key="13">
    <source>
        <dbReference type="PROSITE" id="PS50048"/>
    </source>
</evidence>
<dbReference type="InterPro" id="IPR007696">
    <property type="entry name" value="DNA_mismatch_repair_MutS_core"/>
</dbReference>
<dbReference type="InterPro" id="IPR007860">
    <property type="entry name" value="DNA_mmatch_repair_MutS_con_dom"/>
</dbReference>
<evidence type="ECO:0000256" key="12">
    <source>
        <dbReference type="SAM" id="Phobius"/>
    </source>
</evidence>
<evidence type="ECO:0000313" key="14">
    <source>
        <dbReference type="EMBL" id="KAK4086047.1"/>
    </source>
</evidence>
<feature type="compositionally biased region" description="Polar residues" evidence="11">
    <location>
        <begin position="1204"/>
        <end position="1215"/>
    </location>
</feature>
<feature type="region of interest" description="Disordered" evidence="11">
    <location>
        <begin position="1"/>
        <end position="76"/>
    </location>
</feature>
<evidence type="ECO:0000313" key="16">
    <source>
        <dbReference type="Proteomes" id="UP000245956"/>
    </source>
</evidence>
<dbReference type="GO" id="GO:0000981">
    <property type="term" value="F:DNA-binding transcription factor activity, RNA polymerase II-specific"/>
    <property type="evidence" value="ECO:0007669"/>
    <property type="project" value="InterPro"/>
</dbReference>
<reference evidence="14" key="3">
    <citation type="submission" date="2023-11" db="EMBL/GenBank/DDBJ databases">
        <authorList>
            <person name="Beijen E."/>
            <person name="Ohm R.A."/>
        </authorList>
    </citation>
    <scope>NUCLEOTIDE SEQUENCE</scope>
    <source>
        <strain evidence="14">CBS 150709</strain>
    </source>
</reference>
<dbReference type="Gene3D" id="3.40.1170.10">
    <property type="entry name" value="DNA repair protein MutS, domain I"/>
    <property type="match status" value="1"/>
</dbReference>
<keyword evidence="12" id="KW-0472">Membrane</keyword>
<dbReference type="GO" id="GO:0032301">
    <property type="term" value="C:MutSalpha complex"/>
    <property type="evidence" value="ECO:0007669"/>
    <property type="project" value="TreeGrafter"/>
</dbReference>
<evidence type="ECO:0000256" key="3">
    <source>
        <dbReference type="ARBA" id="ARBA00022741"/>
    </source>
</evidence>
<dbReference type="InterPro" id="IPR007695">
    <property type="entry name" value="DNA_mismatch_repair_MutS-lik_N"/>
</dbReference>
<dbReference type="SMART" id="SM00066">
    <property type="entry name" value="GAL4"/>
    <property type="match status" value="1"/>
</dbReference>
<dbReference type="InterPro" id="IPR036187">
    <property type="entry name" value="DNA_mismatch_repair_MutS_sf"/>
</dbReference>
<dbReference type="SUPFAM" id="SSF53150">
    <property type="entry name" value="DNA repair protein MutS, domain II"/>
    <property type="match status" value="1"/>
</dbReference>
<organism evidence="15 16">
    <name type="scientific">Purpureocillium lilacinum</name>
    <name type="common">Paecilomyces lilacinus</name>
    <dbReference type="NCBI Taxonomy" id="33203"/>
    <lineage>
        <taxon>Eukaryota</taxon>
        <taxon>Fungi</taxon>
        <taxon>Dikarya</taxon>
        <taxon>Ascomycota</taxon>
        <taxon>Pezizomycotina</taxon>
        <taxon>Sordariomycetes</taxon>
        <taxon>Hypocreomycetidae</taxon>
        <taxon>Hypocreales</taxon>
        <taxon>Ophiocordycipitaceae</taxon>
        <taxon>Purpureocillium</taxon>
    </lineage>
</organism>
<dbReference type="PANTHER" id="PTHR11361:SF148">
    <property type="entry name" value="DNA MISMATCH REPAIR PROTEIN MSH6"/>
    <property type="match status" value="1"/>
</dbReference>
<dbReference type="InterPro" id="IPR045076">
    <property type="entry name" value="MutS"/>
</dbReference>
<feature type="region of interest" description="Disordered" evidence="11">
    <location>
        <begin position="116"/>
        <end position="152"/>
    </location>
</feature>
<reference evidence="14 17" key="4">
    <citation type="journal article" date="2024" name="Microbiol. Resour. Announc.">
        <title>Genome annotations for the ascomycete fungi Trichoderma harzianum, Trichoderma aggressivum, and Purpureocillium lilacinum.</title>
        <authorList>
            <person name="Beijen E.P.W."/>
            <person name="Ohm R.A."/>
        </authorList>
    </citation>
    <scope>NUCLEOTIDE SEQUENCE [LARGE SCALE GENOMIC DNA]</scope>
    <source>
        <strain evidence="14 17">CBS 150709</strain>
    </source>
</reference>
<dbReference type="EMBL" id="JAWRVI010000044">
    <property type="protein sequence ID" value="KAK4086047.1"/>
    <property type="molecule type" value="Genomic_DNA"/>
</dbReference>
<accession>A0A2U3DTN8</accession>
<evidence type="ECO:0000313" key="15">
    <source>
        <dbReference type="EMBL" id="PWI65594.1"/>
    </source>
</evidence>
<dbReference type="GO" id="GO:0008270">
    <property type="term" value="F:zinc ion binding"/>
    <property type="evidence" value="ECO:0007669"/>
    <property type="project" value="InterPro"/>
</dbReference>
<dbReference type="Proteomes" id="UP000245956">
    <property type="component" value="Unassembled WGS sequence"/>
</dbReference>
<evidence type="ECO:0000256" key="8">
    <source>
        <dbReference type="ARBA" id="ARBA00023242"/>
    </source>
</evidence>
<dbReference type="Pfam" id="PF05190">
    <property type="entry name" value="MutS_IV"/>
    <property type="match status" value="1"/>
</dbReference>
<evidence type="ECO:0000256" key="6">
    <source>
        <dbReference type="ARBA" id="ARBA00023125"/>
    </source>
</evidence>
<dbReference type="GO" id="GO:0030983">
    <property type="term" value="F:mismatched DNA binding"/>
    <property type="evidence" value="ECO:0007669"/>
    <property type="project" value="InterPro"/>
</dbReference>
<dbReference type="Pfam" id="PF05188">
    <property type="entry name" value="MutS_II"/>
    <property type="match status" value="1"/>
</dbReference>
<dbReference type="SUPFAM" id="SSF48334">
    <property type="entry name" value="DNA repair protein MutS, domain III"/>
    <property type="match status" value="1"/>
</dbReference>
<dbReference type="InterPro" id="IPR036864">
    <property type="entry name" value="Zn2-C6_fun-type_DNA-bd_sf"/>
</dbReference>